<evidence type="ECO:0000313" key="2">
    <source>
        <dbReference type="EMBL" id="KAK4374818.1"/>
    </source>
</evidence>
<dbReference type="Proteomes" id="UP001291623">
    <property type="component" value="Unassembled WGS sequence"/>
</dbReference>
<reference evidence="2" key="1">
    <citation type="submission" date="2023-12" db="EMBL/GenBank/DDBJ databases">
        <title>Genome assembly of Anisodus tanguticus.</title>
        <authorList>
            <person name="Wang Y.-J."/>
        </authorList>
    </citation>
    <scope>NUCLEOTIDE SEQUENCE</scope>
    <source>
        <strain evidence="2">KB-2021</strain>
        <tissue evidence="2">Leaf</tissue>
    </source>
</reference>
<dbReference type="AlphaFoldDB" id="A0AAE1SP51"/>
<dbReference type="InterPro" id="IPR011009">
    <property type="entry name" value="Kinase-like_dom_sf"/>
</dbReference>
<dbReference type="Pfam" id="PF07714">
    <property type="entry name" value="PK_Tyr_Ser-Thr"/>
    <property type="match status" value="1"/>
</dbReference>
<proteinExistence type="predicted"/>
<keyword evidence="3" id="KW-1185">Reference proteome</keyword>
<evidence type="ECO:0000259" key="1">
    <source>
        <dbReference type="Pfam" id="PF07714"/>
    </source>
</evidence>
<dbReference type="EMBL" id="JAVYJV010000003">
    <property type="protein sequence ID" value="KAK4374818.1"/>
    <property type="molecule type" value="Genomic_DNA"/>
</dbReference>
<dbReference type="SUPFAM" id="SSF56112">
    <property type="entry name" value="Protein kinase-like (PK-like)"/>
    <property type="match status" value="1"/>
</dbReference>
<dbReference type="InterPro" id="IPR001245">
    <property type="entry name" value="Ser-Thr/Tyr_kinase_cat_dom"/>
</dbReference>
<dbReference type="Gene3D" id="1.10.510.10">
    <property type="entry name" value="Transferase(Phosphotransferase) domain 1"/>
    <property type="match status" value="1"/>
</dbReference>
<evidence type="ECO:0000313" key="3">
    <source>
        <dbReference type="Proteomes" id="UP001291623"/>
    </source>
</evidence>
<name>A0AAE1SP51_9SOLA</name>
<gene>
    <name evidence="2" type="ORF">RND71_005495</name>
</gene>
<comment type="caution">
    <text evidence="2">The sequence shown here is derived from an EMBL/GenBank/DDBJ whole genome shotgun (WGS) entry which is preliminary data.</text>
</comment>
<organism evidence="2 3">
    <name type="scientific">Anisodus tanguticus</name>
    <dbReference type="NCBI Taxonomy" id="243964"/>
    <lineage>
        <taxon>Eukaryota</taxon>
        <taxon>Viridiplantae</taxon>
        <taxon>Streptophyta</taxon>
        <taxon>Embryophyta</taxon>
        <taxon>Tracheophyta</taxon>
        <taxon>Spermatophyta</taxon>
        <taxon>Magnoliopsida</taxon>
        <taxon>eudicotyledons</taxon>
        <taxon>Gunneridae</taxon>
        <taxon>Pentapetalae</taxon>
        <taxon>asterids</taxon>
        <taxon>lamiids</taxon>
        <taxon>Solanales</taxon>
        <taxon>Solanaceae</taxon>
        <taxon>Solanoideae</taxon>
        <taxon>Hyoscyameae</taxon>
        <taxon>Anisodus</taxon>
    </lineage>
</organism>
<sequence>MMAVVCFLGKRKMKSDVYIFSLLLLELITKKEYHYKIVDVVERGEKQLVDESFKEVDDATAWEITQLISKYMIYNAAKRPTMKEVSDALKAMRARGDKRKRAESEALLSRLSCFYFCIN</sequence>
<feature type="domain" description="Serine-threonine/tyrosine-protein kinase catalytic" evidence="1">
    <location>
        <begin position="11"/>
        <end position="88"/>
    </location>
</feature>
<accession>A0AAE1SP51</accession>
<protein>
    <recommendedName>
        <fullName evidence="1">Serine-threonine/tyrosine-protein kinase catalytic domain-containing protein</fullName>
    </recommendedName>
</protein>
<dbReference type="GO" id="GO:0004672">
    <property type="term" value="F:protein kinase activity"/>
    <property type="evidence" value="ECO:0007669"/>
    <property type="project" value="InterPro"/>
</dbReference>